<dbReference type="SUPFAM" id="SSF53448">
    <property type="entry name" value="Nucleotide-diphospho-sugar transferases"/>
    <property type="match status" value="1"/>
</dbReference>
<sequence>MATAKTKAKPAEKSSANKPAEKNGAKPLVKPGKVTKEFAANGKPFVMIMAGGSGTRLWPMSRVSRPKQLINITGKRSLIEEAVERAKLLTTPDRIYIGTNKDLALKIQKVVKLDKKQYLLEPAARNTAPIIAYFASYLKAHGADDASGLVILAADHHIEPVDKWAETVKLALSRAAERIWCMGIQPTRAETGYGYIEAGIEVAPRMSAISSFREKPDYQTASHYLTTERHFWNSGMFIFSLGRIREDFRIYQSEMLKQADQCAQSTANLAKIFPKMQNISIDYAIMEKTKKVGLIRADFTWDDVGSFDALARIHAADATGNHVIQGKVISHRAKGNIIKTNFTVALLGLENCVLIEDEGVLLIAKREALPDIRDLREKAPDQLL</sequence>
<reference evidence="3 4" key="1">
    <citation type="submission" date="2012-06" db="EMBL/GenBank/DDBJ databases">
        <title>The complete chromosome of genome of Turneriella parva DSM 21527.</title>
        <authorList>
            <consortium name="US DOE Joint Genome Institute (JGI-PGF)"/>
            <person name="Lucas S."/>
            <person name="Han J."/>
            <person name="Lapidus A."/>
            <person name="Bruce D."/>
            <person name="Goodwin L."/>
            <person name="Pitluck S."/>
            <person name="Peters L."/>
            <person name="Kyrpides N."/>
            <person name="Mavromatis K."/>
            <person name="Ivanova N."/>
            <person name="Mikhailova N."/>
            <person name="Chertkov O."/>
            <person name="Detter J.C."/>
            <person name="Tapia R."/>
            <person name="Han C."/>
            <person name="Land M."/>
            <person name="Hauser L."/>
            <person name="Markowitz V."/>
            <person name="Cheng J.-F."/>
            <person name="Hugenholtz P."/>
            <person name="Woyke T."/>
            <person name="Wu D."/>
            <person name="Gronow S."/>
            <person name="Wellnitz S."/>
            <person name="Brambilla E."/>
            <person name="Klenk H.-P."/>
            <person name="Eisen J.A."/>
        </authorList>
    </citation>
    <scope>NUCLEOTIDE SEQUENCE [LARGE SCALE GENOMIC DNA]</scope>
    <source>
        <strain evidence="4">ATCC BAA-1111 / DSM 21527 / NCTC 11395 / H</strain>
    </source>
</reference>
<feature type="domain" description="Nucleotidyl transferase" evidence="2">
    <location>
        <begin position="47"/>
        <end position="318"/>
    </location>
</feature>
<evidence type="ECO:0000313" key="4">
    <source>
        <dbReference type="Proteomes" id="UP000006048"/>
    </source>
</evidence>
<dbReference type="PANTHER" id="PTHR46390">
    <property type="entry name" value="MANNOSE-1-PHOSPHATE GUANYLYLTRANSFERASE"/>
    <property type="match status" value="1"/>
</dbReference>
<evidence type="ECO:0000259" key="2">
    <source>
        <dbReference type="Pfam" id="PF00483"/>
    </source>
</evidence>
<dbReference type="KEGG" id="tpx:Turpa_3054"/>
<keyword evidence="3" id="KW-0808">Transferase</keyword>
<proteinExistence type="predicted"/>
<dbReference type="RefSeq" id="WP_014804194.1">
    <property type="nucleotide sequence ID" value="NC_018020.1"/>
</dbReference>
<dbReference type="STRING" id="869212.Turpa_3054"/>
<organism evidence="3 4">
    <name type="scientific">Turneriella parva (strain ATCC BAA-1111 / DSM 21527 / NCTC 11395 / H)</name>
    <name type="common">Leptospira parva</name>
    <dbReference type="NCBI Taxonomy" id="869212"/>
    <lineage>
        <taxon>Bacteria</taxon>
        <taxon>Pseudomonadati</taxon>
        <taxon>Spirochaetota</taxon>
        <taxon>Spirochaetia</taxon>
        <taxon>Leptospirales</taxon>
        <taxon>Leptospiraceae</taxon>
        <taxon>Turneriella</taxon>
    </lineage>
</organism>
<dbReference type="InterPro" id="IPR049577">
    <property type="entry name" value="GMPP_N"/>
</dbReference>
<dbReference type="AlphaFoldDB" id="I4B8T6"/>
<dbReference type="Pfam" id="PF00483">
    <property type="entry name" value="NTP_transferase"/>
    <property type="match status" value="1"/>
</dbReference>
<dbReference type="OrthoDB" id="9806359at2"/>
<dbReference type="EMBL" id="CP002959">
    <property type="protein sequence ID" value="AFM13693.1"/>
    <property type="molecule type" value="Genomic_DNA"/>
</dbReference>
<dbReference type="PANTHER" id="PTHR46390:SF1">
    <property type="entry name" value="MANNOSE-1-PHOSPHATE GUANYLYLTRANSFERASE"/>
    <property type="match status" value="1"/>
</dbReference>
<dbReference type="GO" id="GO:0009298">
    <property type="term" value="P:GDP-mannose biosynthetic process"/>
    <property type="evidence" value="ECO:0007669"/>
    <property type="project" value="TreeGrafter"/>
</dbReference>
<accession>I4B8T6</accession>
<name>I4B8T6_TURPD</name>
<evidence type="ECO:0000256" key="1">
    <source>
        <dbReference type="SAM" id="MobiDB-lite"/>
    </source>
</evidence>
<feature type="region of interest" description="Disordered" evidence="1">
    <location>
        <begin position="1"/>
        <end position="29"/>
    </location>
</feature>
<keyword evidence="4" id="KW-1185">Reference proteome</keyword>
<dbReference type="GO" id="GO:0004475">
    <property type="term" value="F:mannose-1-phosphate guanylyltransferase (GTP) activity"/>
    <property type="evidence" value="ECO:0007669"/>
    <property type="project" value="InterPro"/>
</dbReference>
<dbReference type="HOGENOM" id="CLU_035527_0_1_12"/>
<evidence type="ECO:0000313" key="3">
    <source>
        <dbReference type="EMBL" id="AFM13693.1"/>
    </source>
</evidence>
<dbReference type="Gene3D" id="3.90.550.10">
    <property type="entry name" value="Spore Coat Polysaccharide Biosynthesis Protein SpsA, Chain A"/>
    <property type="match status" value="1"/>
</dbReference>
<dbReference type="InterPro" id="IPR005835">
    <property type="entry name" value="NTP_transferase_dom"/>
</dbReference>
<dbReference type="InterPro" id="IPR051161">
    <property type="entry name" value="Mannose-6P_isomerase_type2"/>
</dbReference>
<dbReference type="Proteomes" id="UP000006048">
    <property type="component" value="Chromosome"/>
</dbReference>
<dbReference type="SUPFAM" id="SSF159283">
    <property type="entry name" value="Guanosine diphospho-D-mannose pyrophosphorylase/mannose-6-phosphate isomerase linker domain"/>
    <property type="match status" value="1"/>
</dbReference>
<dbReference type="CDD" id="cd02509">
    <property type="entry name" value="GDP-M1P_Guanylyltransferase"/>
    <property type="match status" value="1"/>
</dbReference>
<protein>
    <submittedName>
        <fullName evidence="3">Nucleotidyl transferase</fullName>
    </submittedName>
</protein>
<dbReference type="InterPro" id="IPR029044">
    <property type="entry name" value="Nucleotide-diphossugar_trans"/>
</dbReference>
<gene>
    <name evidence="3" type="ordered locus">Turpa_3054</name>
</gene>